<protein>
    <submittedName>
        <fullName evidence="1">Uncharacterized protein</fullName>
    </submittedName>
</protein>
<name>A0A8H4AAK0_GIGMA</name>
<accession>A0A8H4AAK0</accession>
<dbReference type="OrthoDB" id="2436662at2759"/>
<sequence>MAYRKKKKKVQDEHCYIKEIFKENPKNISAMNSTEIDNSKLHYMFTIWIIKCQRQFSIIEDSELVEIVQYLNPKAELVKADTIKIYLNHFIIWEKDN</sequence>
<keyword evidence="2" id="KW-1185">Reference proteome</keyword>
<evidence type="ECO:0000313" key="2">
    <source>
        <dbReference type="Proteomes" id="UP000439903"/>
    </source>
</evidence>
<proteinExistence type="predicted"/>
<dbReference type="AlphaFoldDB" id="A0A8H4AAK0"/>
<dbReference type="EMBL" id="WTPW01001071">
    <property type="protein sequence ID" value="KAF0458838.1"/>
    <property type="molecule type" value="Genomic_DNA"/>
</dbReference>
<comment type="caution">
    <text evidence="1">The sequence shown here is derived from an EMBL/GenBank/DDBJ whole genome shotgun (WGS) entry which is preliminary data.</text>
</comment>
<reference evidence="1 2" key="1">
    <citation type="journal article" date="2019" name="Environ. Microbiol.">
        <title>At the nexus of three kingdoms: the genome of the mycorrhizal fungus Gigaspora margarita provides insights into plant, endobacterial and fungal interactions.</title>
        <authorList>
            <person name="Venice F."/>
            <person name="Ghignone S."/>
            <person name="Salvioli di Fossalunga A."/>
            <person name="Amselem J."/>
            <person name="Novero M."/>
            <person name="Xianan X."/>
            <person name="Sedzielewska Toro K."/>
            <person name="Morin E."/>
            <person name="Lipzen A."/>
            <person name="Grigoriev I.V."/>
            <person name="Henrissat B."/>
            <person name="Martin F.M."/>
            <person name="Bonfante P."/>
        </authorList>
    </citation>
    <scope>NUCLEOTIDE SEQUENCE [LARGE SCALE GENOMIC DNA]</scope>
    <source>
        <strain evidence="1 2">BEG34</strain>
    </source>
</reference>
<evidence type="ECO:0000313" key="1">
    <source>
        <dbReference type="EMBL" id="KAF0458838.1"/>
    </source>
</evidence>
<dbReference type="Proteomes" id="UP000439903">
    <property type="component" value="Unassembled WGS sequence"/>
</dbReference>
<gene>
    <name evidence="1" type="ORF">F8M41_000884</name>
</gene>
<organism evidence="1 2">
    <name type="scientific">Gigaspora margarita</name>
    <dbReference type="NCBI Taxonomy" id="4874"/>
    <lineage>
        <taxon>Eukaryota</taxon>
        <taxon>Fungi</taxon>
        <taxon>Fungi incertae sedis</taxon>
        <taxon>Mucoromycota</taxon>
        <taxon>Glomeromycotina</taxon>
        <taxon>Glomeromycetes</taxon>
        <taxon>Diversisporales</taxon>
        <taxon>Gigasporaceae</taxon>
        <taxon>Gigaspora</taxon>
    </lineage>
</organism>